<dbReference type="VEuPathDB" id="VectorBase:AQUA014032"/>
<evidence type="ECO:0000313" key="2">
    <source>
        <dbReference type="Proteomes" id="UP000076407"/>
    </source>
</evidence>
<reference evidence="1" key="1">
    <citation type="submission" date="2020-05" db="UniProtKB">
        <authorList>
            <consortium name="EnsemblMetazoa"/>
        </authorList>
    </citation>
    <scope>IDENTIFICATION</scope>
    <source>
        <strain evidence="1">SANGQUA</strain>
    </source>
</reference>
<accession>A0A182XQ86</accession>
<dbReference type="Proteomes" id="UP000076407">
    <property type="component" value="Unassembled WGS sequence"/>
</dbReference>
<dbReference type="EnsemblMetazoa" id="AQUA014032-RA">
    <property type="protein sequence ID" value="AQUA014032-PA"/>
    <property type="gene ID" value="AQUA014032"/>
</dbReference>
<sequence length="43" mass="4981">TNSTSFPQRLSPFKLKGKTAQLGQWKITVFHHYHGFLPFSFSL</sequence>
<evidence type="ECO:0000313" key="1">
    <source>
        <dbReference type="EnsemblMetazoa" id="AQUA014032-PA"/>
    </source>
</evidence>
<dbReference type="AlphaFoldDB" id="A0A182XQ86"/>
<proteinExistence type="predicted"/>
<keyword evidence="2" id="KW-1185">Reference proteome</keyword>
<protein>
    <submittedName>
        <fullName evidence="1">Uncharacterized protein</fullName>
    </submittedName>
</protein>
<organism evidence="1 2">
    <name type="scientific">Anopheles quadriannulatus</name>
    <name type="common">Mosquito</name>
    <dbReference type="NCBI Taxonomy" id="34691"/>
    <lineage>
        <taxon>Eukaryota</taxon>
        <taxon>Metazoa</taxon>
        <taxon>Ecdysozoa</taxon>
        <taxon>Arthropoda</taxon>
        <taxon>Hexapoda</taxon>
        <taxon>Insecta</taxon>
        <taxon>Pterygota</taxon>
        <taxon>Neoptera</taxon>
        <taxon>Endopterygota</taxon>
        <taxon>Diptera</taxon>
        <taxon>Nematocera</taxon>
        <taxon>Culicoidea</taxon>
        <taxon>Culicidae</taxon>
        <taxon>Anophelinae</taxon>
        <taxon>Anopheles</taxon>
    </lineage>
</organism>
<name>A0A182XQ86_ANOQN</name>